<dbReference type="EMBL" id="CAJOBS010000796">
    <property type="protein sequence ID" value="CAF4643228.1"/>
    <property type="molecule type" value="Genomic_DNA"/>
</dbReference>
<dbReference type="InterPro" id="IPR003540">
    <property type="entry name" value="ADP-ribosyltransferase"/>
</dbReference>
<feature type="domain" description="ADP ribosyltransferase" evidence="4">
    <location>
        <begin position="248"/>
        <end position="404"/>
    </location>
</feature>
<keyword evidence="1" id="KW-0677">Repeat</keyword>
<accession>A0A817URR5</accession>
<dbReference type="AlphaFoldDB" id="A0A817URR5"/>
<evidence type="ECO:0000256" key="2">
    <source>
        <dbReference type="ARBA" id="ARBA00022803"/>
    </source>
</evidence>
<dbReference type="GO" id="GO:0005576">
    <property type="term" value="C:extracellular region"/>
    <property type="evidence" value="ECO:0007669"/>
    <property type="project" value="InterPro"/>
</dbReference>
<evidence type="ECO:0000313" key="7">
    <source>
        <dbReference type="Proteomes" id="UP000663865"/>
    </source>
</evidence>
<dbReference type="PROSITE" id="PS51996">
    <property type="entry name" value="TR_MART"/>
    <property type="match status" value="1"/>
</dbReference>
<reference evidence="5" key="1">
    <citation type="submission" date="2021-02" db="EMBL/GenBank/DDBJ databases">
        <authorList>
            <person name="Nowell W R."/>
        </authorList>
    </citation>
    <scope>NUCLEOTIDE SEQUENCE</scope>
</reference>
<evidence type="ECO:0000313" key="5">
    <source>
        <dbReference type="EMBL" id="CAF3333185.1"/>
    </source>
</evidence>
<evidence type="ECO:0000313" key="6">
    <source>
        <dbReference type="EMBL" id="CAF4643228.1"/>
    </source>
</evidence>
<gene>
    <name evidence="5" type="ORF">KIK155_LOCUS1914</name>
    <name evidence="6" type="ORF">TOA249_LOCUS13438</name>
</gene>
<evidence type="ECO:0000256" key="1">
    <source>
        <dbReference type="ARBA" id="ARBA00022737"/>
    </source>
</evidence>
<dbReference type="PANTHER" id="PTHR45641">
    <property type="entry name" value="TETRATRICOPEPTIDE REPEAT PROTEIN (AFU_ORTHOLOGUE AFUA_6G03870)"/>
    <property type="match status" value="1"/>
</dbReference>
<feature type="repeat" description="TPR" evidence="3">
    <location>
        <begin position="439"/>
        <end position="472"/>
    </location>
</feature>
<dbReference type="InterPro" id="IPR019734">
    <property type="entry name" value="TPR_rpt"/>
</dbReference>
<proteinExistence type="predicted"/>
<comment type="caution">
    <text evidence="5">The sequence shown here is derived from an EMBL/GenBank/DDBJ whole genome shotgun (WGS) entry which is preliminary data.</text>
</comment>
<dbReference type="PANTHER" id="PTHR45641:SF19">
    <property type="entry name" value="NEPHROCYSTIN-3"/>
    <property type="match status" value="1"/>
</dbReference>
<name>A0A817URR5_9BILA</name>
<protein>
    <recommendedName>
        <fullName evidence="4">ADP ribosyltransferase domain-containing protein</fullName>
    </recommendedName>
</protein>
<evidence type="ECO:0000256" key="3">
    <source>
        <dbReference type="PROSITE-ProRule" id="PRU00339"/>
    </source>
</evidence>
<dbReference type="EMBL" id="CAJNYV010000049">
    <property type="protein sequence ID" value="CAF3333185.1"/>
    <property type="molecule type" value="Genomic_DNA"/>
</dbReference>
<feature type="repeat" description="TPR" evidence="3">
    <location>
        <begin position="557"/>
        <end position="590"/>
    </location>
</feature>
<dbReference type="PROSITE" id="PS50005">
    <property type="entry name" value="TPR"/>
    <property type="match status" value="4"/>
</dbReference>
<dbReference type="Pfam" id="PF13181">
    <property type="entry name" value="TPR_8"/>
    <property type="match status" value="1"/>
</dbReference>
<dbReference type="InterPro" id="IPR011990">
    <property type="entry name" value="TPR-like_helical_dom_sf"/>
</dbReference>
<sequence length="707" mass="82674">MISLQNHAREERSHKKQQGINVRNLRVNNVAIKNTLMAALTNLQENNLETIYVIWLDASVNDLEENIQAQQSIRSIINHLIVFQTAIDCEQYINQTSRDDRILLIVSGRLGQEIVPRIYHCRQIFSIYVYCMDKAKNDEWAKHFQKIKGVVIDLNSLLKQIQLDQSKRIENKVDEPLAINISNLNHFIDKSTKELNGEFLHSQLLIDCLLRMKPNVTDKNELINLCQKFYQNNPKELSLVREFERNYSSNQAIWWYTRDSFVYRLLNKALRVQNIDLLFLFRFFIRDIELQLKQYQCSSLVRTYRGQLMSTDELDQLKMSLGEYISVNSFFSTSLNRQQAIRFLNEYTFSHNFQKVLFEIDADPQLENLKSFAKINSISSYANEQEILFMLGSIFRLVNVKQEKNGLCTIQMILSNHNDEHLRILFDNIKNEYSGVNEETSLYSFGNILYQMGKYDLAEKYFYRLLKDLPNGHDDISKCYHSLGVLALIKDNRDLSLYWHEKSLKILKPNDPSLADCYHSIGCIYQKKGYSKRALEFYDKSLNIWKNCFGEDYHQVADCLNNMGCLYESEKDYSKALECHQKALSIRKKCLPKNHSDLGASYNNIGNIYLCLAEYDLALENYNHSYEIKRKSLPSQHPSLASTLENIGLVYEEKKSFLLALDYYERAAAIFRETFSSSHSYVIEIEQDIQRVLSMSKSQGTIIVSRF</sequence>
<dbReference type="SUPFAM" id="SSF56399">
    <property type="entry name" value="ADP-ribosylation"/>
    <property type="match status" value="1"/>
</dbReference>
<evidence type="ECO:0000259" key="4">
    <source>
        <dbReference type="Pfam" id="PF03496"/>
    </source>
</evidence>
<dbReference type="Pfam" id="PF13424">
    <property type="entry name" value="TPR_12"/>
    <property type="match status" value="2"/>
</dbReference>
<dbReference type="SUPFAM" id="SSF81901">
    <property type="entry name" value="HCP-like"/>
    <property type="match status" value="1"/>
</dbReference>
<dbReference type="Pfam" id="PF03496">
    <property type="entry name" value="ADPrib_exo_Tox"/>
    <property type="match status" value="1"/>
</dbReference>
<organism evidence="5 7">
    <name type="scientific">Rotaria socialis</name>
    <dbReference type="NCBI Taxonomy" id="392032"/>
    <lineage>
        <taxon>Eukaryota</taxon>
        <taxon>Metazoa</taxon>
        <taxon>Spiralia</taxon>
        <taxon>Gnathifera</taxon>
        <taxon>Rotifera</taxon>
        <taxon>Eurotatoria</taxon>
        <taxon>Bdelloidea</taxon>
        <taxon>Philodinida</taxon>
        <taxon>Philodinidae</taxon>
        <taxon>Rotaria</taxon>
    </lineage>
</organism>
<dbReference type="SMART" id="SM00028">
    <property type="entry name" value="TPR"/>
    <property type="match status" value="6"/>
</dbReference>
<feature type="repeat" description="TPR" evidence="3">
    <location>
        <begin position="599"/>
        <end position="632"/>
    </location>
</feature>
<feature type="repeat" description="TPR" evidence="3">
    <location>
        <begin position="515"/>
        <end position="548"/>
    </location>
</feature>
<dbReference type="Proteomes" id="UP000663838">
    <property type="component" value="Unassembled WGS sequence"/>
</dbReference>
<dbReference type="Gene3D" id="3.90.176.10">
    <property type="entry name" value="Toxin ADP-ribosyltransferase, Chain A, domain 1"/>
    <property type="match status" value="1"/>
</dbReference>
<dbReference type="Gene3D" id="1.25.40.10">
    <property type="entry name" value="Tetratricopeptide repeat domain"/>
    <property type="match status" value="2"/>
</dbReference>
<dbReference type="Proteomes" id="UP000663865">
    <property type="component" value="Unassembled WGS sequence"/>
</dbReference>
<keyword evidence="2 3" id="KW-0802">TPR repeat</keyword>